<evidence type="ECO:0000259" key="5">
    <source>
        <dbReference type="PROSITE" id="PS50893"/>
    </source>
</evidence>
<dbReference type="Gene3D" id="3.40.50.300">
    <property type="entry name" value="P-loop containing nucleotide triphosphate hydrolases"/>
    <property type="match status" value="1"/>
</dbReference>
<gene>
    <name evidence="6" type="ORF">IFE08_03540</name>
</gene>
<evidence type="ECO:0000256" key="1">
    <source>
        <dbReference type="ARBA" id="ARBA00005417"/>
    </source>
</evidence>
<dbReference type="PANTHER" id="PTHR43335:SF4">
    <property type="entry name" value="ABC TRANSPORTER, ATP-BINDING PROTEIN"/>
    <property type="match status" value="1"/>
</dbReference>
<dbReference type="InterPro" id="IPR003593">
    <property type="entry name" value="AAA+_ATPase"/>
</dbReference>
<keyword evidence="2" id="KW-0813">Transport</keyword>
<dbReference type="Pfam" id="PF00005">
    <property type="entry name" value="ABC_tran"/>
    <property type="match status" value="1"/>
</dbReference>
<accession>A0A7S7AX62</accession>
<name>A0A7S7AX62_9SPIR</name>
<organism evidence="6 7">
    <name type="scientific">Treponema pedis</name>
    <dbReference type="NCBI Taxonomy" id="409322"/>
    <lineage>
        <taxon>Bacteria</taxon>
        <taxon>Pseudomonadati</taxon>
        <taxon>Spirochaetota</taxon>
        <taxon>Spirochaetia</taxon>
        <taxon>Spirochaetales</taxon>
        <taxon>Treponemataceae</taxon>
        <taxon>Treponema</taxon>
    </lineage>
</organism>
<dbReference type="InterPro" id="IPR003439">
    <property type="entry name" value="ABC_transporter-like_ATP-bd"/>
</dbReference>
<evidence type="ECO:0000256" key="2">
    <source>
        <dbReference type="ARBA" id="ARBA00022448"/>
    </source>
</evidence>
<reference evidence="6 7" key="1">
    <citation type="submission" date="2020-09" db="EMBL/GenBank/DDBJ databases">
        <title>Characterization of Treponema spp. from bovine digital dermatitis in Korea.</title>
        <authorList>
            <person name="Espiritu H.M."/>
            <person name="Cho Y.I."/>
            <person name="Mamuad L."/>
        </authorList>
    </citation>
    <scope>NUCLEOTIDE SEQUENCE [LARGE SCALE GENOMIC DNA]</scope>
    <source>
        <strain evidence="6 7">KS1</strain>
    </source>
</reference>
<dbReference type="SMART" id="SM00382">
    <property type="entry name" value="AAA"/>
    <property type="match status" value="1"/>
</dbReference>
<dbReference type="SUPFAM" id="SSF52540">
    <property type="entry name" value="P-loop containing nucleoside triphosphate hydrolases"/>
    <property type="match status" value="1"/>
</dbReference>
<dbReference type="EMBL" id="CP061839">
    <property type="protein sequence ID" value="QOW61474.1"/>
    <property type="molecule type" value="Genomic_DNA"/>
</dbReference>
<evidence type="ECO:0000256" key="4">
    <source>
        <dbReference type="ARBA" id="ARBA00022840"/>
    </source>
</evidence>
<dbReference type="PANTHER" id="PTHR43335">
    <property type="entry name" value="ABC TRANSPORTER, ATP-BINDING PROTEIN"/>
    <property type="match status" value="1"/>
</dbReference>
<sequence length="265" mass="29462">MLEIKNLTKYYGSGKNKITACNNVSFELKAGQITSLLGLNGAGKSSIINCISGYCLPDKGDILIGGYSVLKDETEAKRRIGILYEQTPLYSYMTVSEFLNFSAQMRGIAQDKIKDKIEEAVEFCELEEVYERTIKGLSKGYKQRVGLAQAVLHNPPLIILDEPTSGLDAIQMRLFEKKILQIAKEKTVLISTHNLKQAAALCSNHILLNKGTVISSGNIADIKEQMLRADCPFTDSHGEEENILEKAFYFFAGVNKHEFGKIENI</sequence>
<keyword evidence="3" id="KW-0547">Nucleotide-binding</keyword>
<dbReference type="PROSITE" id="PS50893">
    <property type="entry name" value="ABC_TRANSPORTER_2"/>
    <property type="match status" value="1"/>
</dbReference>
<proteinExistence type="inferred from homology"/>
<feature type="domain" description="ABC transporter" evidence="5">
    <location>
        <begin position="2"/>
        <end position="235"/>
    </location>
</feature>
<evidence type="ECO:0000313" key="6">
    <source>
        <dbReference type="EMBL" id="QOW61474.1"/>
    </source>
</evidence>
<protein>
    <submittedName>
        <fullName evidence="6">ABC transporter ATP-binding protein</fullName>
    </submittedName>
</protein>
<keyword evidence="4 6" id="KW-0067">ATP-binding</keyword>
<evidence type="ECO:0000256" key="3">
    <source>
        <dbReference type="ARBA" id="ARBA00022741"/>
    </source>
</evidence>
<dbReference type="GO" id="GO:0005524">
    <property type="term" value="F:ATP binding"/>
    <property type="evidence" value="ECO:0007669"/>
    <property type="project" value="UniProtKB-KW"/>
</dbReference>
<dbReference type="InterPro" id="IPR027417">
    <property type="entry name" value="P-loop_NTPase"/>
</dbReference>
<evidence type="ECO:0000313" key="7">
    <source>
        <dbReference type="Proteomes" id="UP000593915"/>
    </source>
</evidence>
<dbReference type="Proteomes" id="UP000593915">
    <property type="component" value="Chromosome"/>
</dbReference>
<dbReference type="AlphaFoldDB" id="A0A7S7AX62"/>
<dbReference type="GO" id="GO:0016887">
    <property type="term" value="F:ATP hydrolysis activity"/>
    <property type="evidence" value="ECO:0007669"/>
    <property type="project" value="InterPro"/>
</dbReference>
<dbReference type="RefSeq" id="WP_194076954.1">
    <property type="nucleotide sequence ID" value="NZ_CP061839.1"/>
</dbReference>
<dbReference type="CDD" id="cd03230">
    <property type="entry name" value="ABC_DR_subfamily_A"/>
    <property type="match status" value="1"/>
</dbReference>
<comment type="similarity">
    <text evidence="1">Belongs to the ABC transporter superfamily.</text>
</comment>